<keyword evidence="3" id="KW-1185">Reference proteome</keyword>
<dbReference type="Proteomes" id="UP000784294">
    <property type="component" value="Unassembled WGS sequence"/>
</dbReference>
<organism evidence="2 3">
    <name type="scientific">Protopolystoma xenopodis</name>
    <dbReference type="NCBI Taxonomy" id="117903"/>
    <lineage>
        <taxon>Eukaryota</taxon>
        <taxon>Metazoa</taxon>
        <taxon>Spiralia</taxon>
        <taxon>Lophotrochozoa</taxon>
        <taxon>Platyhelminthes</taxon>
        <taxon>Monogenea</taxon>
        <taxon>Polyopisthocotylea</taxon>
        <taxon>Polystomatidea</taxon>
        <taxon>Polystomatidae</taxon>
        <taxon>Protopolystoma</taxon>
    </lineage>
</organism>
<comment type="caution">
    <text evidence="2">The sequence shown here is derived from an EMBL/GenBank/DDBJ whole genome shotgun (WGS) entry which is preliminary data.</text>
</comment>
<protein>
    <submittedName>
        <fullName evidence="2">Uncharacterized protein</fullName>
    </submittedName>
</protein>
<feature type="region of interest" description="Disordered" evidence="1">
    <location>
        <begin position="153"/>
        <end position="275"/>
    </location>
</feature>
<feature type="compositionally biased region" description="Polar residues" evidence="1">
    <location>
        <begin position="226"/>
        <end position="245"/>
    </location>
</feature>
<feature type="compositionally biased region" description="Low complexity" evidence="1">
    <location>
        <begin position="255"/>
        <end position="275"/>
    </location>
</feature>
<feature type="compositionally biased region" description="Low complexity" evidence="1">
    <location>
        <begin position="160"/>
        <end position="175"/>
    </location>
</feature>
<evidence type="ECO:0000313" key="3">
    <source>
        <dbReference type="Proteomes" id="UP000784294"/>
    </source>
</evidence>
<dbReference type="AlphaFoldDB" id="A0A3S5BFH9"/>
<dbReference type="EMBL" id="CAAALY010056041">
    <property type="protein sequence ID" value="VEL22361.1"/>
    <property type="molecule type" value="Genomic_DNA"/>
</dbReference>
<gene>
    <name evidence="2" type="ORF">PXEA_LOCUS15801</name>
</gene>
<name>A0A3S5BFH9_9PLAT</name>
<proteinExistence type="predicted"/>
<feature type="compositionally biased region" description="Basic and acidic residues" evidence="1">
    <location>
        <begin position="22"/>
        <end position="32"/>
    </location>
</feature>
<reference evidence="2" key="1">
    <citation type="submission" date="2018-11" db="EMBL/GenBank/DDBJ databases">
        <authorList>
            <consortium name="Pathogen Informatics"/>
        </authorList>
    </citation>
    <scope>NUCLEOTIDE SEQUENCE</scope>
</reference>
<sequence length="275" mass="29771">MIPSRSRLSGRRATRLNPETSRVAHDVSEGRLETVSTSPGGRAHAGRAGDGSGSGGAGSFAIVGINSATSIASIPTTTASLSLSLSPPVSLPASYAARRRHASPLHPHQTVASLAYPVASRSISSWTPPPTPRRRVLEPRVGSLLGPIEVNSDLQRQSHHQQQQQQQHHPHQQSQDFDRQRQQVLSRLKPPSDHHRQELVLSELGPTLSPRLPRTRSIEAFRPNSPVLSSTSFYSSPYRQQQANTARLGPTERMASSSVSSANLHSVSSSDKQNR</sequence>
<evidence type="ECO:0000256" key="1">
    <source>
        <dbReference type="SAM" id="MobiDB-lite"/>
    </source>
</evidence>
<feature type="region of interest" description="Disordered" evidence="1">
    <location>
        <begin position="1"/>
        <end position="55"/>
    </location>
</feature>
<evidence type="ECO:0000313" key="2">
    <source>
        <dbReference type="EMBL" id="VEL22361.1"/>
    </source>
</evidence>
<accession>A0A3S5BFH9</accession>